<evidence type="ECO:0008006" key="4">
    <source>
        <dbReference type="Google" id="ProtNLM"/>
    </source>
</evidence>
<evidence type="ECO:0000313" key="2">
    <source>
        <dbReference type="EMBL" id="ORX39439.1"/>
    </source>
</evidence>
<evidence type="ECO:0000313" key="3">
    <source>
        <dbReference type="Proteomes" id="UP000193218"/>
    </source>
</evidence>
<protein>
    <recommendedName>
        <fullName evidence="4">Phosphatidylglycerol/phosphatidylinositol transfer protein</fullName>
    </recommendedName>
</protein>
<dbReference type="RefSeq" id="XP_021873302.1">
    <property type="nucleotide sequence ID" value="XM_022015201.1"/>
</dbReference>
<name>A0A1Y1UN47_9TREE</name>
<keyword evidence="3" id="KW-1185">Reference proteome</keyword>
<keyword evidence="1" id="KW-0812">Transmembrane</keyword>
<keyword evidence="1" id="KW-0472">Membrane</keyword>
<gene>
    <name evidence="2" type="ORF">BD324DRAFT_619712</name>
</gene>
<dbReference type="InParanoid" id="A0A1Y1UN47"/>
<organism evidence="2 3">
    <name type="scientific">Kockovaella imperatae</name>
    <dbReference type="NCBI Taxonomy" id="4999"/>
    <lineage>
        <taxon>Eukaryota</taxon>
        <taxon>Fungi</taxon>
        <taxon>Dikarya</taxon>
        <taxon>Basidiomycota</taxon>
        <taxon>Agaricomycotina</taxon>
        <taxon>Tremellomycetes</taxon>
        <taxon>Tremellales</taxon>
        <taxon>Cuniculitremaceae</taxon>
        <taxon>Kockovaella</taxon>
    </lineage>
</organism>
<accession>A0A1Y1UN47</accession>
<sequence>MDPSRTGHPVTSLNRCSVPLFWTVYNAIPGSLDPLSSLGTDAVMLFAALVILSQLPSLLALAIVQDDKRAYAGLQPIFTDCSGGTSTFQTRGGYYTPELPASGSTVTFYNAGILEYAIPLGSTHSGTLTFNGNVVYTTKTKNLCNNQSGAKAGTGLIACPVAGDQYYFFELAYPILNEGGGMYTFRDEAYTPSKQQIWCLEYTVYMKPSDSG</sequence>
<dbReference type="GeneID" id="33557009"/>
<dbReference type="AlphaFoldDB" id="A0A1Y1UN47"/>
<reference evidence="2 3" key="1">
    <citation type="submission" date="2017-03" db="EMBL/GenBank/DDBJ databases">
        <title>Widespread Adenine N6-methylation of Active Genes in Fungi.</title>
        <authorList>
            <consortium name="DOE Joint Genome Institute"/>
            <person name="Mondo S.J."/>
            <person name="Dannebaum R.O."/>
            <person name="Kuo R.C."/>
            <person name="Louie K.B."/>
            <person name="Bewick A.J."/>
            <person name="Labutti K."/>
            <person name="Haridas S."/>
            <person name="Kuo A."/>
            <person name="Salamov A."/>
            <person name="Ahrendt S.R."/>
            <person name="Lau R."/>
            <person name="Bowen B.P."/>
            <person name="Lipzen A."/>
            <person name="Sullivan W."/>
            <person name="Andreopoulos W.B."/>
            <person name="Clum A."/>
            <person name="Lindquist E."/>
            <person name="Daum C."/>
            <person name="Northen T.R."/>
            <person name="Ramamoorthy G."/>
            <person name="Schmitz R.J."/>
            <person name="Gryganskyi A."/>
            <person name="Culley D."/>
            <person name="Magnuson J."/>
            <person name="James T.Y."/>
            <person name="O'Malley M.A."/>
            <person name="Stajich J.E."/>
            <person name="Spatafora J.W."/>
            <person name="Visel A."/>
            <person name="Grigoriev I.V."/>
        </authorList>
    </citation>
    <scope>NUCLEOTIDE SEQUENCE [LARGE SCALE GENOMIC DNA]</scope>
    <source>
        <strain evidence="2 3">NRRL Y-17943</strain>
    </source>
</reference>
<keyword evidence="1" id="KW-1133">Transmembrane helix</keyword>
<dbReference type="EMBL" id="NBSH01000003">
    <property type="protein sequence ID" value="ORX39439.1"/>
    <property type="molecule type" value="Genomic_DNA"/>
</dbReference>
<dbReference type="Proteomes" id="UP000193218">
    <property type="component" value="Unassembled WGS sequence"/>
</dbReference>
<evidence type="ECO:0000256" key="1">
    <source>
        <dbReference type="SAM" id="Phobius"/>
    </source>
</evidence>
<proteinExistence type="predicted"/>
<comment type="caution">
    <text evidence="2">The sequence shown here is derived from an EMBL/GenBank/DDBJ whole genome shotgun (WGS) entry which is preliminary data.</text>
</comment>
<feature type="transmembrane region" description="Helical" evidence="1">
    <location>
        <begin position="42"/>
        <end position="64"/>
    </location>
</feature>